<gene>
    <name evidence="5" type="ORF">D9757_000060</name>
</gene>
<evidence type="ECO:0000313" key="6">
    <source>
        <dbReference type="Proteomes" id="UP000518752"/>
    </source>
</evidence>
<accession>A0A8H5I230</accession>
<dbReference type="GO" id="GO:0045333">
    <property type="term" value="P:cellular respiration"/>
    <property type="evidence" value="ECO:0007669"/>
    <property type="project" value="InterPro"/>
</dbReference>
<feature type="domain" description="Coenzyme Q-binding protein COQ10 START" evidence="4">
    <location>
        <begin position="29"/>
        <end position="163"/>
    </location>
</feature>
<dbReference type="Gene3D" id="3.30.530.20">
    <property type="match status" value="1"/>
</dbReference>
<dbReference type="CDD" id="cd07813">
    <property type="entry name" value="COQ10p_like"/>
    <property type="match status" value="1"/>
</dbReference>
<dbReference type="InterPro" id="IPR044996">
    <property type="entry name" value="COQ10-like"/>
</dbReference>
<dbReference type="InterPro" id="IPR005031">
    <property type="entry name" value="COQ10_START"/>
</dbReference>
<dbReference type="GO" id="GO:0005739">
    <property type="term" value="C:mitochondrion"/>
    <property type="evidence" value="ECO:0007669"/>
    <property type="project" value="TreeGrafter"/>
</dbReference>
<dbReference type="SUPFAM" id="SSF55961">
    <property type="entry name" value="Bet v1-like"/>
    <property type="match status" value="1"/>
</dbReference>
<dbReference type="Proteomes" id="UP000518752">
    <property type="component" value="Unassembled WGS sequence"/>
</dbReference>
<dbReference type="EMBL" id="JAACJN010000001">
    <property type="protein sequence ID" value="KAF5393574.1"/>
    <property type="molecule type" value="Genomic_DNA"/>
</dbReference>
<evidence type="ECO:0000256" key="1">
    <source>
        <dbReference type="ARBA" id="ARBA00006885"/>
    </source>
</evidence>
<dbReference type="Pfam" id="PF03364">
    <property type="entry name" value="Polyketide_cyc"/>
    <property type="match status" value="1"/>
</dbReference>
<proteinExistence type="inferred from homology"/>
<dbReference type="InterPro" id="IPR023393">
    <property type="entry name" value="START-like_dom_sf"/>
</dbReference>
<organism evidence="5 6">
    <name type="scientific">Collybiopsis confluens</name>
    <dbReference type="NCBI Taxonomy" id="2823264"/>
    <lineage>
        <taxon>Eukaryota</taxon>
        <taxon>Fungi</taxon>
        <taxon>Dikarya</taxon>
        <taxon>Basidiomycota</taxon>
        <taxon>Agaricomycotina</taxon>
        <taxon>Agaricomycetes</taxon>
        <taxon>Agaricomycetidae</taxon>
        <taxon>Agaricales</taxon>
        <taxon>Marasmiineae</taxon>
        <taxon>Omphalotaceae</taxon>
        <taxon>Collybiopsis</taxon>
    </lineage>
</organism>
<keyword evidence="6" id="KW-1185">Reference proteome</keyword>
<comment type="function">
    <text evidence="3">Required for the function of coenzyme Q in the respiratory chain. May serve as a chaperone or may be involved in the transport of Q6 from its site of synthesis to the catalytic sites of the respiratory complexes.</text>
</comment>
<dbReference type="OrthoDB" id="202840at2759"/>
<dbReference type="AlphaFoldDB" id="A0A8H5I230"/>
<evidence type="ECO:0000259" key="4">
    <source>
        <dbReference type="Pfam" id="PF03364"/>
    </source>
</evidence>
<comment type="similarity">
    <text evidence="1">Belongs to the COQ10 family.</text>
</comment>
<reference evidence="5 6" key="1">
    <citation type="journal article" date="2020" name="ISME J.">
        <title>Uncovering the hidden diversity of litter-decomposition mechanisms in mushroom-forming fungi.</title>
        <authorList>
            <person name="Floudas D."/>
            <person name="Bentzer J."/>
            <person name="Ahren D."/>
            <person name="Johansson T."/>
            <person name="Persson P."/>
            <person name="Tunlid A."/>
        </authorList>
    </citation>
    <scope>NUCLEOTIDE SEQUENCE [LARGE SCALE GENOMIC DNA]</scope>
    <source>
        <strain evidence="5 6">CBS 406.79</strain>
    </source>
</reference>
<comment type="caution">
    <text evidence="5">The sequence shown here is derived from an EMBL/GenBank/DDBJ whole genome shotgun (WGS) entry which is preliminary data.</text>
</comment>
<dbReference type="PANTHER" id="PTHR12901">
    <property type="entry name" value="SPERM PROTEIN HOMOLOG"/>
    <property type="match status" value="1"/>
</dbReference>
<evidence type="ECO:0000313" key="5">
    <source>
        <dbReference type="EMBL" id="KAF5393574.1"/>
    </source>
</evidence>
<sequence length="208" mass="22989">MVLVRRTPRSRSIFSLASSSQTFSESKVLPYPKKKLFDVVANVSSYPQFVPFCTGSRILTTSERKGMTPFQMDAELTVGFLSFNESYISRVSCVPYSSVEAVASSSTPLFDTLSTIWRFKPAEQNEDTTLVTLDLSFAFASPIHAAVSSAFFGQVSKQMVQAFQDRCSEVYSNGNHYSFLSGKPFVISSASTSRVWGRGANHCHHTLS</sequence>
<dbReference type="GO" id="GO:0048039">
    <property type="term" value="F:ubiquinone binding"/>
    <property type="evidence" value="ECO:0007669"/>
    <property type="project" value="InterPro"/>
</dbReference>
<protein>
    <recommendedName>
        <fullName evidence="4">Coenzyme Q-binding protein COQ10 START domain-containing protein</fullName>
    </recommendedName>
</protein>
<evidence type="ECO:0000256" key="2">
    <source>
        <dbReference type="ARBA" id="ARBA00011814"/>
    </source>
</evidence>
<name>A0A8H5I230_9AGAR</name>
<dbReference type="PANTHER" id="PTHR12901:SF10">
    <property type="entry name" value="COENZYME Q-BINDING PROTEIN COQ10, MITOCHONDRIAL"/>
    <property type="match status" value="1"/>
</dbReference>
<evidence type="ECO:0000256" key="3">
    <source>
        <dbReference type="ARBA" id="ARBA00024947"/>
    </source>
</evidence>
<comment type="subunit">
    <text evidence="2">Interacts with coenzyme Q.</text>
</comment>